<dbReference type="PANTHER" id="PTHR46877">
    <property type="entry name" value="EPH RECEPTOR A5"/>
    <property type="match status" value="1"/>
</dbReference>
<keyword evidence="14" id="KW-0829">Tyrosine-protein kinase</keyword>
<dbReference type="SMART" id="SM00454">
    <property type="entry name" value="SAM"/>
    <property type="match status" value="1"/>
</dbReference>
<evidence type="ECO:0000259" key="25">
    <source>
        <dbReference type="PROSITE" id="PS50105"/>
    </source>
</evidence>
<keyword evidence="9" id="KW-0547">Nucleotide-binding</keyword>
<keyword evidence="3" id="KW-1003">Cell membrane</keyword>
<dbReference type="InterPro" id="IPR001090">
    <property type="entry name" value="Ephrin_rcpt_lig-bd_dom"/>
</dbReference>
<feature type="domain" description="Protein kinase" evidence="24">
    <location>
        <begin position="427"/>
        <end position="785"/>
    </location>
</feature>
<dbReference type="InterPro" id="IPR037636">
    <property type="entry name" value="EPH-B4_SAM"/>
</dbReference>
<feature type="domain" description="Fibronectin type-III" evidence="26">
    <location>
        <begin position="68"/>
        <end position="177"/>
    </location>
</feature>
<dbReference type="GO" id="GO:0007411">
    <property type="term" value="P:axon guidance"/>
    <property type="evidence" value="ECO:0007669"/>
    <property type="project" value="TreeGrafter"/>
</dbReference>
<dbReference type="SUPFAM" id="SSF56112">
    <property type="entry name" value="Protein kinase-like (PK-like)"/>
    <property type="match status" value="1"/>
</dbReference>
<dbReference type="AlphaFoldDB" id="A0A212CZW4"/>
<dbReference type="Pfam" id="PF00536">
    <property type="entry name" value="SAM_1"/>
    <property type="match status" value="1"/>
</dbReference>
<dbReference type="InterPro" id="IPR036116">
    <property type="entry name" value="FN3_sf"/>
</dbReference>
<keyword evidence="13 23" id="KW-0472">Membrane</keyword>
<evidence type="ECO:0000313" key="28">
    <source>
        <dbReference type="EMBL" id="OWK11517.1"/>
    </source>
</evidence>
<dbReference type="GO" id="GO:0005524">
    <property type="term" value="F:ATP binding"/>
    <property type="evidence" value="ECO:0007669"/>
    <property type="project" value="UniProtKB-KW"/>
</dbReference>
<dbReference type="Gene3D" id="1.10.510.10">
    <property type="entry name" value="Transferase(Phosphotransferase) domain 1"/>
    <property type="match status" value="1"/>
</dbReference>
<dbReference type="InterPro" id="IPR001660">
    <property type="entry name" value="SAM"/>
</dbReference>
<comment type="function">
    <text evidence="18">Receptor tyrosine kinase which binds promiscuously transmembrane ephrin-B family ligands residing on adjacent cells, leading to contact-dependent bidirectional signaling into neighboring cells. The signaling pathway downstream of the receptor is referred to as forward signaling while the signaling pathway downstream of the ephrin ligand is referred to as reverse signaling. Together with its cognate ligand/functional ligand EFNB2 it is involved in the regulation of cell adhesion and migration, and plays a central role in heart morphogenesis, angiogenesis and blood vessel remodeling and permeability. EPHB4-mediated forward signaling controls cellular repulsion and segregation from EFNB2-expressing cells.</text>
</comment>
<accession>A0A212CZW4</accession>
<name>A0A212CZW4_CEREH</name>
<keyword evidence="29" id="KW-1185">Reference proteome</keyword>
<dbReference type="InterPro" id="IPR001426">
    <property type="entry name" value="Tyr_kinase_rcpt_V_CS"/>
</dbReference>
<dbReference type="SUPFAM" id="SSF47769">
    <property type="entry name" value="SAM/Pointed domain"/>
    <property type="match status" value="1"/>
</dbReference>
<dbReference type="PANTHER" id="PTHR46877:SF19">
    <property type="entry name" value="RECEPTOR PROTEIN-TYROSINE KINASE"/>
    <property type="match status" value="1"/>
</dbReference>
<evidence type="ECO:0000256" key="9">
    <source>
        <dbReference type="ARBA" id="ARBA00022741"/>
    </source>
</evidence>
<dbReference type="GO" id="GO:0005005">
    <property type="term" value="F:transmembrane-ephrin receptor activity"/>
    <property type="evidence" value="ECO:0007669"/>
    <property type="project" value="TreeGrafter"/>
</dbReference>
<dbReference type="FunFam" id="2.60.40.1770:FF:000003">
    <property type="entry name" value="ephrin type-B receptor 4"/>
    <property type="match status" value="1"/>
</dbReference>
<evidence type="ECO:0000256" key="20">
    <source>
        <dbReference type="ARBA" id="ARBA00070273"/>
    </source>
</evidence>
<dbReference type="SMART" id="SM00060">
    <property type="entry name" value="FN3"/>
    <property type="match status" value="2"/>
</dbReference>
<evidence type="ECO:0000256" key="17">
    <source>
        <dbReference type="ARBA" id="ARBA00051243"/>
    </source>
</evidence>
<keyword evidence="6 23" id="KW-0812">Transmembrane</keyword>
<dbReference type="CDD" id="cd10474">
    <property type="entry name" value="EphR_LBD_B4"/>
    <property type="match status" value="1"/>
</dbReference>
<dbReference type="InterPro" id="IPR013783">
    <property type="entry name" value="Ig-like_fold"/>
</dbReference>
<evidence type="ECO:0000256" key="12">
    <source>
        <dbReference type="ARBA" id="ARBA00022989"/>
    </source>
</evidence>
<dbReference type="SMART" id="SM00615">
    <property type="entry name" value="EPH_lbd"/>
    <property type="match status" value="1"/>
</dbReference>
<dbReference type="FunFam" id="1.10.510.10:FF:000268">
    <property type="entry name" value="Receptor protein-tyrosine kinase"/>
    <property type="match status" value="1"/>
</dbReference>
<evidence type="ECO:0000259" key="27">
    <source>
        <dbReference type="PROSITE" id="PS51550"/>
    </source>
</evidence>
<evidence type="ECO:0000256" key="11">
    <source>
        <dbReference type="ARBA" id="ARBA00022840"/>
    </source>
</evidence>
<feature type="region of interest" description="Disordered" evidence="22">
    <location>
        <begin position="852"/>
        <end position="873"/>
    </location>
</feature>
<dbReference type="InterPro" id="IPR027936">
    <property type="entry name" value="Eph_TM"/>
</dbReference>
<organism evidence="28 29">
    <name type="scientific">Cervus elaphus hippelaphus</name>
    <name type="common">European red deer</name>
    <dbReference type="NCBI Taxonomy" id="46360"/>
    <lineage>
        <taxon>Eukaryota</taxon>
        <taxon>Metazoa</taxon>
        <taxon>Chordata</taxon>
        <taxon>Craniata</taxon>
        <taxon>Vertebrata</taxon>
        <taxon>Euteleostomi</taxon>
        <taxon>Mammalia</taxon>
        <taxon>Eutheria</taxon>
        <taxon>Laurasiatheria</taxon>
        <taxon>Artiodactyla</taxon>
        <taxon>Ruminantia</taxon>
        <taxon>Pecora</taxon>
        <taxon>Cervidae</taxon>
        <taxon>Cervinae</taxon>
        <taxon>Cervus</taxon>
    </lineage>
</organism>
<evidence type="ECO:0000313" key="29">
    <source>
        <dbReference type="Proteomes" id="UP000242450"/>
    </source>
</evidence>
<dbReference type="Pfam" id="PF25599">
    <property type="entry name" value="Ephrin_CRD"/>
    <property type="match status" value="1"/>
</dbReference>
<evidence type="ECO:0000259" key="26">
    <source>
        <dbReference type="PROSITE" id="PS50853"/>
    </source>
</evidence>
<comment type="subcellular location">
    <subcellularLocation>
        <location evidence="1">Cell membrane</location>
        <topology evidence="1">Single-pass type I membrane protein</topology>
    </subcellularLocation>
</comment>
<dbReference type="PRINTS" id="PR00109">
    <property type="entry name" value="TYRKINASE"/>
</dbReference>
<evidence type="ECO:0000256" key="8">
    <source>
        <dbReference type="ARBA" id="ARBA00022737"/>
    </source>
</evidence>
<dbReference type="Gene3D" id="2.60.40.10">
    <property type="entry name" value="Immunoglobulins"/>
    <property type="match status" value="2"/>
</dbReference>
<dbReference type="InterPro" id="IPR034290">
    <property type="entry name" value="EphB4_rcpt_lig-bd"/>
</dbReference>
<dbReference type="Pfam" id="PF14575">
    <property type="entry name" value="EphA2_TM"/>
    <property type="match status" value="1"/>
</dbReference>
<dbReference type="InterPro" id="IPR008266">
    <property type="entry name" value="Tyr_kinase_AS"/>
</dbReference>
<dbReference type="Gene3D" id="2.60.120.260">
    <property type="entry name" value="Galactose-binding domain-like"/>
    <property type="match status" value="1"/>
</dbReference>
<dbReference type="PROSITE" id="PS00791">
    <property type="entry name" value="RECEPTOR_TYR_KIN_V_2"/>
    <property type="match status" value="1"/>
</dbReference>
<keyword evidence="15" id="KW-0675">Receptor</keyword>
<sequence>MSLMQVLMDAFSLSACAQGTFKPLSGEGSCQPCPANSHSNALGSSICQCRIGYFRASTDPRSAPCTTPPSAPRSVVPRLNGSALRLEWSAPLESGGREDLTYALRCRECRPGGSCTPCGGDLTFNPGPRDLVEPWVAIRGLRPDVTYTFEVTALNGVSSLASGPVPFEAVNVTTDREGEGRWEEPWNLGALAYDQPPCPPEQGAEGPSSVRFLKTSENRAELRGLKRGASYLVQVRARSEAGYGPFGQEHHSQTQLDENESWREQLALIAGTAVVGVLLVFVVIVIAVLCLRKQSSGREAEYSDKHGQYLIGHGTKVYIDPFTYEDPNEAVREFAKEIDVSYVKIEEVIGAETLLNTKLETADLKWVTFPQVDSGQWEELSGLDEEQHSVRTYEVCDLQRAPGLAHWLRTGWVPRRGAVHVYATLRFTMLECLSLPRAGRSCKETFTVFYFESDADTATAHTPAWMENPYIKVDTVAAEHLTRKRPGAEATGKVNVKTLRLGPLTKAGFYLAFQDQGACMALLSLHLFYKKCAQQTVNLTYFPETVPRELVVPVAGSCVADAMPAPGPSPSLYCREDGQWAEQPVTGCSCNAGFEAAEGNTKCRGMLRGIASGMRYLAEMSYVHRDLAARNILVNSNLVCKVSDFGLSRFLEENSSDPTYTSSLGGKIPIRWTAPEAIAFRKFTSASDAWSYGIVMWEVMSFGERPYWDMSNQDVINAIEQDYRLPPPPDCPTSLHQLMLDCWQKDRNARPRFPQVVSALDKMIRNPASLKIVARENGGASHPLLDQRQPHYSAFGSVGEWLRAIKMGRYEESFAAAGFGSFELVSQISTEDLLRIGVTLAGHQKKILASVQHMKSQAKPGAPGGSGAPAPQY</sequence>
<dbReference type="SMART" id="SM00219">
    <property type="entry name" value="TyrKc"/>
    <property type="match status" value="1"/>
</dbReference>
<dbReference type="SUPFAM" id="SSF57184">
    <property type="entry name" value="Growth factor receptor domain"/>
    <property type="match status" value="1"/>
</dbReference>
<dbReference type="PROSITE" id="PS51550">
    <property type="entry name" value="EPH_LBD"/>
    <property type="match status" value="1"/>
</dbReference>
<dbReference type="SMART" id="SM01411">
    <property type="entry name" value="Ephrin_rec_like"/>
    <property type="match status" value="1"/>
</dbReference>
<keyword evidence="16" id="KW-0325">Glycoprotein</keyword>
<dbReference type="EMBL" id="MKHE01000010">
    <property type="protein sequence ID" value="OWK11517.1"/>
    <property type="molecule type" value="Genomic_DNA"/>
</dbReference>
<comment type="caution">
    <text evidence="28">The sequence shown here is derived from an EMBL/GenBank/DDBJ whole genome shotgun (WGS) entry which is preliminary data.</text>
</comment>
<dbReference type="InterPro" id="IPR003961">
    <property type="entry name" value="FN3_dom"/>
</dbReference>
<feature type="transmembrane region" description="Helical" evidence="23">
    <location>
        <begin position="266"/>
        <end position="291"/>
    </location>
</feature>
<evidence type="ECO:0000259" key="24">
    <source>
        <dbReference type="PROSITE" id="PS50011"/>
    </source>
</evidence>
<dbReference type="InterPro" id="IPR013761">
    <property type="entry name" value="SAM/pointed_sf"/>
</dbReference>
<evidence type="ECO:0000256" key="21">
    <source>
        <dbReference type="ARBA" id="ARBA00076055"/>
    </source>
</evidence>
<comment type="catalytic activity">
    <reaction evidence="17">
        <text>L-tyrosyl-[protein] + ATP = O-phospho-L-tyrosyl-[protein] + ADP + H(+)</text>
        <dbReference type="Rhea" id="RHEA:10596"/>
        <dbReference type="Rhea" id="RHEA-COMP:10136"/>
        <dbReference type="Rhea" id="RHEA-COMP:20101"/>
        <dbReference type="ChEBI" id="CHEBI:15378"/>
        <dbReference type="ChEBI" id="CHEBI:30616"/>
        <dbReference type="ChEBI" id="CHEBI:46858"/>
        <dbReference type="ChEBI" id="CHEBI:61978"/>
        <dbReference type="ChEBI" id="CHEBI:456216"/>
        <dbReference type="EC" id="2.7.10.1"/>
    </reaction>
</comment>
<dbReference type="GO" id="GO:0005886">
    <property type="term" value="C:plasma membrane"/>
    <property type="evidence" value="ECO:0007669"/>
    <property type="project" value="UniProtKB-SubCell"/>
</dbReference>
<dbReference type="SUPFAM" id="SSF49265">
    <property type="entry name" value="Fibronectin type III"/>
    <property type="match status" value="1"/>
</dbReference>
<dbReference type="Gene3D" id="2.10.50.10">
    <property type="entry name" value="Tumor Necrosis Factor Receptor, subunit A, domain 2"/>
    <property type="match status" value="1"/>
</dbReference>
<dbReference type="FunFam" id="2.60.120.260:FF:000071">
    <property type="entry name" value="Ephrin type-B receptor 4"/>
    <property type="match status" value="1"/>
</dbReference>
<evidence type="ECO:0000256" key="22">
    <source>
        <dbReference type="SAM" id="MobiDB-lite"/>
    </source>
</evidence>
<dbReference type="PROSITE" id="PS00109">
    <property type="entry name" value="PROTEIN_KINASE_TYR"/>
    <property type="match status" value="1"/>
</dbReference>
<keyword evidence="8" id="KW-0677">Repeat</keyword>
<evidence type="ECO:0000256" key="2">
    <source>
        <dbReference type="ARBA" id="ARBA00011902"/>
    </source>
</evidence>
<evidence type="ECO:0000256" key="7">
    <source>
        <dbReference type="ARBA" id="ARBA00022729"/>
    </source>
</evidence>
<dbReference type="InterPro" id="IPR011009">
    <property type="entry name" value="Kinase-like_dom_sf"/>
</dbReference>
<evidence type="ECO:0000256" key="15">
    <source>
        <dbReference type="ARBA" id="ARBA00023170"/>
    </source>
</evidence>
<gene>
    <name evidence="28" type="ORF">Celaphus_00007242</name>
</gene>
<evidence type="ECO:0000256" key="16">
    <source>
        <dbReference type="ARBA" id="ARBA00023180"/>
    </source>
</evidence>
<dbReference type="PROSITE" id="PS50853">
    <property type="entry name" value="FN3"/>
    <property type="match status" value="1"/>
</dbReference>
<keyword evidence="5" id="KW-0808">Transferase</keyword>
<protein>
    <recommendedName>
        <fullName evidence="20">Ephrin type-B receptor 4</fullName>
        <ecNumber evidence="2">2.7.10.1</ecNumber>
    </recommendedName>
    <alternativeName>
        <fullName evidence="21">Hepatoma transmembrane kinase</fullName>
    </alternativeName>
</protein>
<dbReference type="CDD" id="cd09554">
    <property type="entry name" value="SAM_EPH-B4"/>
    <property type="match status" value="1"/>
</dbReference>
<dbReference type="SUPFAM" id="SSF49785">
    <property type="entry name" value="Galactose-binding domain-like"/>
    <property type="match status" value="1"/>
</dbReference>
<dbReference type="FunFam" id="2.10.50.10:FF:000001">
    <property type="entry name" value="Ephrin type-A receptor 5"/>
    <property type="match status" value="1"/>
</dbReference>
<dbReference type="FunFam" id="2.60.40.10:FF:000059">
    <property type="entry name" value="Ephrin type-A receptor 6"/>
    <property type="match status" value="1"/>
</dbReference>
<dbReference type="GO" id="GO:0030425">
    <property type="term" value="C:dendrite"/>
    <property type="evidence" value="ECO:0007669"/>
    <property type="project" value="TreeGrafter"/>
</dbReference>
<evidence type="ECO:0000256" key="3">
    <source>
        <dbReference type="ARBA" id="ARBA00022475"/>
    </source>
</evidence>
<dbReference type="InterPro" id="IPR020635">
    <property type="entry name" value="Tyr_kinase_cat_dom"/>
</dbReference>
<keyword evidence="7" id="KW-0732">Signal</keyword>
<dbReference type="InterPro" id="IPR008979">
    <property type="entry name" value="Galactose-bd-like_sf"/>
</dbReference>
<evidence type="ECO:0000256" key="1">
    <source>
        <dbReference type="ARBA" id="ARBA00004251"/>
    </source>
</evidence>
<dbReference type="Pfam" id="PF07714">
    <property type="entry name" value="PK_Tyr_Ser-Thr"/>
    <property type="match status" value="1"/>
</dbReference>
<dbReference type="PROSITE" id="PS50011">
    <property type="entry name" value="PROTEIN_KINASE_DOM"/>
    <property type="match status" value="1"/>
</dbReference>
<evidence type="ECO:0000256" key="4">
    <source>
        <dbReference type="ARBA" id="ARBA00022553"/>
    </source>
</evidence>
<dbReference type="InterPro" id="IPR009030">
    <property type="entry name" value="Growth_fac_rcpt_cys_sf"/>
</dbReference>
<dbReference type="PROSITE" id="PS50105">
    <property type="entry name" value="SAM_DOMAIN"/>
    <property type="match status" value="1"/>
</dbReference>
<proteinExistence type="predicted"/>
<dbReference type="Gene3D" id="1.10.150.50">
    <property type="entry name" value="Transcription Factor, Ets-1"/>
    <property type="match status" value="1"/>
</dbReference>
<dbReference type="Pfam" id="PF01404">
    <property type="entry name" value="Ephrin_lbd"/>
    <property type="match status" value="1"/>
</dbReference>
<evidence type="ECO:0000256" key="18">
    <source>
        <dbReference type="ARBA" id="ARBA00059980"/>
    </source>
</evidence>
<keyword evidence="11" id="KW-0067">ATP-binding</keyword>
<evidence type="ECO:0000256" key="10">
    <source>
        <dbReference type="ARBA" id="ARBA00022777"/>
    </source>
</evidence>
<feature type="domain" description="SAM" evidence="25">
    <location>
        <begin position="793"/>
        <end position="857"/>
    </location>
</feature>
<reference evidence="28 29" key="1">
    <citation type="journal article" date="2018" name="Mol. Genet. Genomics">
        <title>The red deer Cervus elaphus genome CerEla1.0: sequencing, annotating, genes, and chromosomes.</title>
        <authorList>
            <person name="Bana N.A."/>
            <person name="Nyiri A."/>
            <person name="Nagy J."/>
            <person name="Frank K."/>
            <person name="Nagy T."/>
            <person name="Steger V."/>
            <person name="Schiller M."/>
            <person name="Lakatos P."/>
            <person name="Sugar L."/>
            <person name="Horn P."/>
            <person name="Barta E."/>
            <person name="Orosz L."/>
        </authorList>
    </citation>
    <scope>NUCLEOTIDE SEQUENCE [LARGE SCALE GENOMIC DNA]</scope>
    <source>
        <strain evidence="28">Hungarian</strain>
    </source>
</reference>
<dbReference type="Gene3D" id="2.60.40.1770">
    <property type="entry name" value="ephrin a2 ectodomain"/>
    <property type="match status" value="1"/>
</dbReference>
<dbReference type="CDD" id="cd00063">
    <property type="entry name" value="FN3"/>
    <property type="match status" value="2"/>
</dbReference>
<dbReference type="InterPro" id="IPR000719">
    <property type="entry name" value="Prot_kinase_dom"/>
</dbReference>
<dbReference type="PROSITE" id="PS00790">
    <property type="entry name" value="RECEPTOR_TYR_KIN_V_1"/>
    <property type="match status" value="1"/>
</dbReference>
<evidence type="ECO:0000256" key="13">
    <source>
        <dbReference type="ARBA" id="ARBA00023136"/>
    </source>
</evidence>
<evidence type="ECO:0000256" key="23">
    <source>
        <dbReference type="SAM" id="Phobius"/>
    </source>
</evidence>
<dbReference type="Proteomes" id="UP000242450">
    <property type="component" value="Chromosome 10"/>
</dbReference>
<evidence type="ECO:0000256" key="14">
    <source>
        <dbReference type="ARBA" id="ARBA00023137"/>
    </source>
</evidence>
<dbReference type="OrthoDB" id="4062651at2759"/>
<evidence type="ECO:0000256" key="19">
    <source>
        <dbReference type="ARBA" id="ARBA00065958"/>
    </source>
</evidence>
<feature type="domain" description="Eph LBD" evidence="27">
    <location>
        <begin position="351"/>
        <end position="537"/>
    </location>
</feature>
<dbReference type="InterPro" id="IPR050449">
    <property type="entry name" value="Ephrin_rcpt_TKs"/>
</dbReference>
<evidence type="ECO:0000256" key="5">
    <source>
        <dbReference type="ARBA" id="ARBA00022679"/>
    </source>
</evidence>
<evidence type="ECO:0000256" key="6">
    <source>
        <dbReference type="ARBA" id="ARBA00022692"/>
    </source>
</evidence>
<dbReference type="EC" id="2.7.10.1" evidence="2"/>
<dbReference type="InterPro" id="IPR001245">
    <property type="entry name" value="Ser-Thr/Tyr_kinase_cat_dom"/>
</dbReference>
<dbReference type="GO" id="GO:0001525">
    <property type="term" value="P:angiogenesis"/>
    <property type="evidence" value="ECO:0007669"/>
    <property type="project" value="UniProtKB-ARBA"/>
</dbReference>
<keyword evidence="12 23" id="KW-1133">Transmembrane helix</keyword>
<comment type="subunit">
    <text evidence="19">Heterotetramer upon binding of the ligand. The heterotetramer is composed of an ephrin dimer and a receptor dimer. Oligomerization is probably required to induce biological responses. Interacts with RASA1; the interaction depends on EPHB4 tyrosine-phosphorylation.</text>
</comment>
<dbReference type="Pfam" id="PF00041">
    <property type="entry name" value="fn3"/>
    <property type="match status" value="1"/>
</dbReference>
<keyword evidence="10" id="KW-0418">Kinase</keyword>
<keyword evidence="4" id="KW-0597">Phosphoprotein</keyword>
<dbReference type="FunFam" id="1.10.150.50:FF:000001">
    <property type="entry name" value="Ephrin type-A receptor 5"/>
    <property type="match status" value="1"/>
</dbReference>